<feature type="compositionally biased region" description="Low complexity" evidence="1">
    <location>
        <begin position="37"/>
        <end position="47"/>
    </location>
</feature>
<evidence type="ECO:0000313" key="2">
    <source>
        <dbReference type="Proteomes" id="UP000694888"/>
    </source>
</evidence>
<name>A0ABM0ZV10_APLCA</name>
<accession>A0ABM0ZV10</accession>
<feature type="compositionally biased region" description="Basic residues" evidence="1">
    <location>
        <begin position="52"/>
        <end position="62"/>
    </location>
</feature>
<feature type="region of interest" description="Disordered" evidence="1">
    <location>
        <begin position="126"/>
        <end position="167"/>
    </location>
</feature>
<feature type="compositionally biased region" description="Low complexity" evidence="1">
    <location>
        <begin position="63"/>
        <end position="93"/>
    </location>
</feature>
<dbReference type="Proteomes" id="UP000694888">
    <property type="component" value="Unplaced"/>
</dbReference>
<reference evidence="3" key="1">
    <citation type="submission" date="2025-08" db="UniProtKB">
        <authorList>
            <consortium name="RefSeq"/>
        </authorList>
    </citation>
    <scope>IDENTIFICATION</scope>
</reference>
<evidence type="ECO:0000256" key="1">
    <source>
        <dbReference type="SAM" id="MobiDB-lite"/>
    </source>
</evidence>
<evidence type="ECO:0000313" key="3">
    <source>
        <dbReference type="RefSeq" id="XP_012935019.1"/>
    </source>
</evidence>
<organism evidence="2 3">
    <name type="scientific">Aplysia californica</name>
    <name type="common">California sea hare</name>
    <dbReference type="NCBI Taxonomy" id="6500"/>
    <lineage>
        <taxon>Eukaryota</taxon>
        <taxon>Metazoa</taxon>
        <taxon>Spiralia</taxon>
        <taxon>Lophotrochozoa</taxon>
        <taxon>Mollusca</taxon>
        <taxon>Gastropoda</taxon>
        <taxon>Heterobranchia</taxon>
        <taxon>Euthyneura</taxon>
        <taxon>Tectipleura</taxon>
        <taxon>Aplysiida</taxon>
        <taxon>Aplysioidea</taxon>
        <taxon>Aplysiidae</taxon>
        <taxon>Aplysia</taxon>
    </lineage>
</organism>
<feature type="region of interest" description="Disordered" evidence="1">
    <location>
        <begin position="19"/>
        <end position="113"/>
    </location>
</feature>
<dbReference type="RefSeq" id="XP_012935019.1">
    <property type="nucleotide sequence ID" value="XM_013079565.1"/>
</dbReference>
<protein>
    <submittedName>
        <fullName evidence="3">Uncharacterized protein LOC101854395</fullName>
    </submittedName>
</protein>
<sequence length="167" mass="17607">MDRNGTEALPDLLCSRVINPSFQGHTGTGGERVYQNAKAATTGESTGTGPGKKPKTAPKPTRKATPQAQTLEPASPTSPSSLASLASLPSDTSGDVYAKVQKLPKTQEMPHPSADVLEDLQGEHVYNNTDGHHEYFSNSSLLGDDKVSPSAPDASLLDDQVYYNTGP</sequence>
<dbReference type="GeneID" id="101854395"/>
<keyword evidence="2" id="KW-1185">Reference proteome</keyword>
<proteinExistence type="predicted"/>
<gene>
    <name evidence="3" type="primary">LOC101854395</name>
</gene>
<feature type="non-terminal residue" evidence="3">
    <location>
        <position position="167"/>
    </location>
</feature>